<proteinExistence type="predicted"/>
<dbReference type="Pfam" id="PF01522">
    <property type="entry name" value="Polysacc_deac_1"/>
    <property type="match status" value="1"/>
</dbReference>
<dbReference type="Gene3D" id="3.20.20.370">
    <property type="entry name" value="Glycoside hydrolase/deacetylase"/>
    <property type="match status" value="1"/>
</dbReference>
<dbReference type="OrthoDB" id="9812065at2"/>
<dbReference type="InterPro" id="IPR002509">
    <property type="entry name" value="NODB_dom"/>
</dbReference>
<dbReference type="InterPro" id="IPR011330">
    <property type="entry name" value="Glyco_hydro/deAcase_b/a-brl"/>
</dbReference>
<dbReference type="SUPFAM" id="SSF88713">
    <property type="entry name" value="Glycoside hydrolase/deacetylase"/>
    <property type="match status" value="1"/>
</dbReference>
<sequence length="179" mass="20756">MKRIFVVLLCFVLTFMSCSQNTSESYYYIDNYKNELVEICNNTLNVLNFSYDPLIDEISAIFKDDYKVTLDVHYAELKGNALYCPYIIQKNGKEIYKSIGSMNLNENLKSGVLLSFDDQYLDAWKNSVNLFLENNKKATFFICGSSDAISSTCLWLQDKGFEVGYHTLNHRNLMDKYKL</sequence>
<evidence type="ECO:0000259" key="2">
    <source>
        <dbReference type="PROSITE" id="PS51677"/>
    </source>
</evidence>
<keyword evidence="4" id="KW-1185">Reference proteome</keyword>
<dbReference type="AlphaFoldDB" id="A0A1H9G892"/>
<evidence type="ECO:0000313" key="4">
    <source>
        <dbReference type="Proteomes" id="UP000182360"/>
    </source>
</evidence>
<evidence type="ECO:0000313" key="3">
    <source>
        <dbReference type="EMBL" id="SEQ46299.1"/>
    </source>
</evidence>
<dbReference type="PROSITE" id="PS51677">
    <property type="entry name" value="NODB"/>
    <property type="match status" value="1"/>
</dbReference>
<reference evidence="3 4" key="1">
    <citation type="submission" date="2016-10" db="EMBL/GenBank/DDBJ databases">
        <authorList>
            <person name="de Groot N.N."/>
        </authorList>
    </citation>
    <scope>NUCLEOTIDE SEQUENCE [LARGE SCALE GENOMIC DNA]</scope>
    <source>
        <strain evidence="3 4">B25</strain>
    </source>
</reference>
<dbReference type="PROSITE" id="PS51257">
    <property type="entry name" value="PROKAR_LIPOPROTEIN"/>
    <property type="match status" value="1"/>
</dbReference>
<organism evidence="3 4">
    <name type="scientific">Treponema bryantii</name>
    <dbReference type="NCBI Taxonomy" id="163"/>
    <lineage>
        <taxon>Bacteria</taxon>
        <taxon>Pseudomonadati</taxon>
        <taxon>Spirochaetota</taxon>
        <taxon>Spirochaetia</taxon>
        <taxon>Spirochaetales</taxon>
        <taxon>Treponemataceae</taxon>
        <taxon>Treponema</taxon>
    </lineage>
</organism>
<feature type="chain" id="PRO_5010194663" evidence="1">
    <location>
        <begin position="23"/>
        <end position="179"/>
    </location>
</feature>
<protein>
    <submittedName>
        <fullName evidence="3">Polysaccharide deacetylase</fullName>
    </submittedName>
</protein>
<accession>A0A1H9G892</accession>
<dbReference type="EMBL" id="FOFU01000004">
    <property type="protein sequence ID" value="SEQ46299.1"/>
    <property type="molecule type" value="Genomic_DNA"/>
</dbReference>
<dbReference type="GO" id="GO:0016810">
    <property type="term" value="F:hydrolase activity, acting on carbon-nitrogen (but not peptide) bonds"/>
    <property type="evidence" value="ECO:0007669"/>
    <property type="project" value="InterPro"/>
</dbReference>
<dbReference type="RefSeq" id="WP_074643489.1">
    <property type="nucleotide sequence ID" value="NZ_FOFU01000004.1"/>
</dbReference>
<keyword evidence="1" id="KW-0732">Signal</keyword>
<dbReference type="Proteomes" id="UP000182360">
    <property type="component" value="Unassembled WGS sequence"/>
</dbReference>
<gene>
    <name evidence="3" type="ORF">SAMN04487977_104317</name>
</gene>
<feature type="domain" description="NodB homology" evidence="2">
    <location>
        <begin position="110"/>
        <end position="179"/>
    </location>
</feature>
<name>A0A1H9G892_9SPIR</name>
<feature type="signal peptide" evidence="1">
    <location>
        <begin position="1"/>
        <end position="22"/>
    </location>
</feature>
<evidence type="ECO:0000256" key="1">
    <source>
        <dbReference type="SAM" id="SignalP"/>
    </source>
</evidence>
<dbReference type="GO" id="GO:0005975">
    <property type="term" value="P:carbohydrate metabolic process"/>
    <property type="evidence" value="ECO:0007669"/>
    <property type="project" value="InterPro"/>
</dbReference>